<dbReference type="InterPro" id="IPR032609">
    <property type="entry name" value="DUF4893"/>
</dbReference>
<accession>A0A7W6JRL8</accession>
<keyword evidence="2" id="KW-1185">Reference proteome</keyword>
<evidence type="ECO:0008006" key="3">
    <source>
        <dbReference type="Google" id="ProtNLM"/>
    </source>
</evidence>
<dbReference type="RefSeq" id="WP_183997001.1">
    <property type="nucleotide sequence ID" value="NZ_JACIEH010000002.1"/>
</dbReference>
<name>A0A7W6JRL8_9SPHN</name>
<dbReference type="Proteomes" id="UP000557392">
    <property type="component" value="Unassembled WGS sequence"/>
</dbReference>
<dbReference type="EMBL" id="JACIEH010000002">
    <property type="protein sequence ID" value="MBB4098307.1"/>
    <property type="molecule type" value="Genomic_DNA"/>
</dbReference>
<dbReference type="PROSITE" id="PS51257">
    <property type="entry name" value="PROKAR_LIPOPROTEIN"/>
    <property type="match status" value="1"/>
</dbReference>
<reference evidence="1 2" key="1">
    <citation type="submission" date="2020-08" db="EMBL/GenBank/DDBJ databases">
        <title>Genomic Encyclopedia of Type Strains, Phase IV (KMG-IV): sequencing the most valuable type-strain genomes for metagenomic binning, comparative biology and taxonomic classification.</title>
        <authorList>
            <person name="Goeker M."/>
        </authorList>
    </citation>
    <scope>NUCLEOTIDE SEQUENCE [LARGE SCALE GENOMIC DNA]</scope>
    <source>
        <strain evidence="1 2">DSM 101806</strain>
    </source>
</reference>
<proteinExistence type="predicted"/>
<gene>
    <name evidence="1" type="ORF">GGR46_001871</name>
</gene>
<dbReference type="Pfam" id="PF16233">
    <property type="entry name" value="DUF4893"/>
    <property type="match status" value="1"/>
</dbReference>
<evidence type="ECO:0000313" key="2">
    <source>
        <dbReference type="Proteomes" id="UP000557392"/>
    </source>
</evidence>
<organism evidence="1 2">
    <name type="scientific">Sphingomonas kyeonggiensis</name>
    <dbReference type="NCBI Taxonomy" id="1268553"/>
    <lineage>
        <taxon>Bacteria</taxon>
        <taxon>Pseudomonadati</taxon>
        <taxon>Pseudomonadota</taxon>
        <taxon>Alphaproteobacteria</taxon>
        <taxon>Sphingomonadales</taxon>
        <taxon>Sphingomonadaceae</taxon>
        <taxon>Sphingomonas</taxon>
    </lineage>
</organism>
<dbReference type="AlphaFoldDB" id="A0A7W6JRL8"/>
<comment type="caution">
    <text evidence="1">The sequence shown here is derived from an EMBL/GenBank/DDBJ whole genome shotgun (WGS) entry which is preliminary data.</text>
</comment>
<protein>
    <recommendedName>
        <fullName evidence="3">DUF4893 domain-containing protein</fullName>
    </recommendedName>
</protein>
<sequence>MKGIPAAAALLAIGLTTGCSVYRDATATRPPSGWSWRKVMTTADADRIRQWRRAWDDALAPAKAAAPTAIAADPKLFDPDVALGRALPPAGDYRCRTFKLGSQQPITQYFTAYPAGQCRITVQGKETHFVRLDGQQRPDGLIYMNTDARAMFIGVMVLGDETAPLRYGVDRKRDMIGYIERIDENRWRLVLPYPGFESKLDVIELVPAG</sequence>
<evidence type="ECO:0000313" key="1">
    <source>
        <dbReference type="EMBL" id="MBB4098307.1"/>
    </source>
</evidence>